<protein>
    <submittedName>
        <fullName evidence="1">Uncharacterized protein</fullName>
    </submittedName>
</protein>
<keyword evidence="2" id="KW-1185">Reference proteome</keyword>
<organism evidence="1 2">
    <name type="scientific">Glarea lozoyensis (strain ATCC 20868 / MF5171)</name>
    <dbReference type="NCBI Taxonomy" id="1116229"/>
    <lineage>
        <taxon>Eukaryota</taxon>
        <taxon>Fungi</taxon>
        <taxon>Dikarya</taxon>
        <taxon>Ascomycota</taxon>
        <taxon>Pezizomycotina</taxon>
        <taxon>Leotiomycetes</taxon>
        <taxon>Helotiales</taxon>
        <taxon>Helotiaceae</taxon>
        <taxon>Glarea</taxon>
    </lineage>
</organism>
<accession>S3DHX5</accession>
<evidence type="ECO:0000313" key="2">
    <source>
        <dbReference type="Proteomes" id="UP000016922"/>
    </source>
</evidence>
<dbReference type="RefSeq" id="XP_008081370.1">
    <property type="nucleotide sequence ID" value="XM_008083179.1"/>
</dbReference>
<dbReference type="GeneID" id="19471438"/>
<dbReference type="AlphaFoldDB" id="S3DHX5"/>
<proteinExistence type="predicted"/>
<name>S3DHX5_GLAL2</name>
<dbReference type="HOGENOM" id="CLU_1219779_0_0_1"/>
<reference evidence="1 2" key="1">
    <citation type="journal article" date="2013" name="BMC Genomics">
        <title>Genomics-driven discovery of the pneumocandin biosynthetic gene cluster in the fungus Glarea lozoyensis.</title>
        <authorList>
            <person name="Chen L."/>
            <person name="Yue Q."/>
            <person name="Zhang X."/>
            <person name="Xiang M."/>
            <person name="Wang C."/>
            <person name="Li S."/>
            <person name="Che Y."/>
            <person name="Ortiz-Lopez F.J."/>
            <person name="Bills G.F."/>
            <person name="Liu X."/>
            <person name="An Z."/>
        </authorList>
    </citation>
    <scope>NUCLEOTIDE SEQUENCE [LARGE SCALE GENOMIC DNA]</scope>
    <source>
        <strain evidence="2">ATCC 20868 / MF5171</strain>
    </source>
</reference>
<dbReference type="Proteomes" id="UP000016922">
    <property type="component" value="Unassembled WGS sequence"/>
</dbReference>
<evidence type="ECO:0000313" key="1">
    <source>
        <dbReference type="EMBL" id="EPE31641.1"/>
    </source>
</evidence>
<gene>
    <name evidence="1" type="ORF">GLAREA_12397</name>
</gene>
<dbReference type="EMBL" id="KE145361">
    <property type="protein sequence ID" value="EPE31641.1"/>
    <property type="molecule type" value="Genomic_DNA"/>
</dbReference>
<dbReference type="KEGG" id="glz:GLAREA_12397"/>
<sequence>MSYSELRLLKEPKEPNASVQELFLPKCPPIPTRFKPKADATLSNILRCRLLNLIDNEMIMRPSGKITTNYPAPMVFYANILLKHAFLKKSNRTFEFRESGHPVPGFPDIKVLDGQLTTVSRKPHPPDHGLIYYTVVVRACFKDESGNRIQFQGSVGKDVSMESILVNFTTTIYEVLDNTYNRDAVISLLKQATQAVFDEHGEKWPNANRPVKIPVYGEVTVVCASSS</sequence>